<dbReference type="PANTHER" id="PTHR24148">
    <property type="entry name" value="ANKYRIN REPEAT DOMAIN-CONTAINING PROTEIN 39 HOMOLOG-RELATED"/>
    <property type="match status" value="1"/>
</dbReference>
<organism evidence="4 5">
    <name type="scientific">Madurella fahalii</name>
    <dbReference type="NCBI Taxonomy" id="1157608"/>
    <lineage>
        <taxon>Eukaryota</taxon>
        <taxon>Fungi</taxon>
        <taxon>Dikarya</taxon>
        <taxon>Ascomycota</taxon>
        <taxon>Pezizomycotina</taxon>
        <taxon>Sordariomycetes</taxon>
        <taxon>Sordariomycetidae</taxon>
        <taxon>Sordariales</taxon>
        <taxon>Sordariales incertae sedis</taxon>
        <taxon>Madurella</taxon>
    </lineage>
</organism>
<accession>A0ABQ0GQJ4</accession>
<gene>
    <name evidence="4" type="ORF">MFIFM68171_10208</name>
</gene>
<keyword evidence="2" id="KW-0812">Transmembrane</keyword>
<feature type="transmembrane region" description="Helical" evidence="2">
    <location>
        <begin position="371"/>
        <end position="391"/>
    </location>
</feature>
<proteinExistence type="predicted"/>
<keyword evidence="5" id="KW-1185">Reference proteome</keyword>
<evidence type="ECO:0000259" key="3">
    <source>
        <dbReference type="Pfam" id="PF06985"/>
    </source>
</evidence>
<dbReference type="GeneID" id="98180950"/>
<keyword evidence="2" id="KW-0472">Membrane</keyword>
<dbReference type="PANTHER" id="PTHR24148:SF64">
    <property type="entry name" value="HETEROKARYON INCOMPATIBILITY DOMAIN-CONTAINING PROTEIN"/>
    <property type="match status" value="1"/>
</dbReference>
<dbReference type="InterPro" id="IPR052895">
    <property type="entry name" value="HetReg/Transcr_Mod"/>
</dbReference>
<evidence type="ECO:0000313" key="5">
    <source>
        <dbReference type="Proteomes" id="UP001628179"/>
    </source>
</evidence>
<name>A0ABQ0GQJ4_9PEZI</name>
<protein>
    <recommendedName>
        <fullName evidence="3">Heterokaryon incompatibility domain-containing protein</fullName>
    </recommendedName>
</protein>
<dbReference type="EMBL" id="BAAFSV010000006">
    <property type="protein sequence ID" value="GAB1319998.1"/>
    <property type="molecule type" value="Genomic_DNA"/>
</dbReference>
<dbReference type="Pfam" id="PF26639">
    <property type="entry name" value="Het-6_barrel"/>
    <property type="match status" value="1"/>
</dbReference>
<feature type="region of interest" description="Disordered" evidence="1">
    <location>
        <begin position="1"/>
        <end position="29"/>
    </location>
</feature>
<dbReference type="RefSeq" id="XP_070921728.1">
    <property type="nucleotide sequence ID" value="XM_071065627.1"/>
</dbReference>
<comment type="caution">
    <text evidence="4">The sequence shown here is derived from an EMBL/GenBank/DDBJ whole genome shotgun (WGS) entry which is preliminary data.</text>
</comment>
<evidence type="ECO:0000256" key="2">
    <source>
        <dbReference type="SAM" id="Phobius"/>
    </source>
</evidence>
<sequence>MAHSDNTSERAPLMSTQRGSSRLSYDTNSTSRQQLYSQLTIPSGSFTIRLLDLQAAPPGRDEAPLTGRLRVAHLADRPEFTSLSYVWGATPEPNTPRFWLTVVSPERVDLEVTENLHHALRRIRRHVGAVTIWVDAVCIDQDDGRDKETQIPLMEEIYSMAQVGYIWLGESSQGLDFAVKCLKSRASISRRLPLAYVAASQGNDRMREWYRLEWRKWSDIFARLCSGRILLLLDQRCPSWFIDKIEDFQNPYMSLHTEGEELVWLLQFFCSPWVFRAWTFQELVLSENPVFLCGHNLIPWEDIVSAVYQPDISTALTVVLAPWRSLVDIWLGVPRRSRRSAPDTSNVEGLQLAPSFGELVRHSIRHRNNSLFWATTYWICVAFAQLGYWALYSPIYLIVMISNRNDPDLAMAIGGLISVLFGIPAILLSFNIYFFSRTFLDFVLTGRLQTWLERSCADAAEHRREFKNIFVPAIWTALRERISSNPMDKAFALSGVLKASGASPSPPDYSQPASEVFKNMLRDLIAWEPAFVTLIMSGGSKSRECGWPSWLANWNSAESNTWLVDRYRNELHDIYAASSRPFRPPIISGINMAVEGQCFGIIGPIFRFTTITDNRSRSQLVSALHQLVMWIHMAFPRGDQTQYLVAYQHPASSSFAILEGKFPPRRPTHYQKLKPTGSKVHRWREVTVERKPWAAPYDFTELRDEFIVHQRFLDIINRHYAAAIDQFVREAGFQGRDHAAALVSIWTQKILDGIKGDATILNYIIKVVNRLVDEGRCLFVMPNGFAGSGPLETKDGDQVYLVPGVRAPLLLRSEGEKWVFSLVGAVLVHGLMRGEEFKEGRLTRVTLR</sequence>
<evidence type="ECO:0000256" key="1">
    <source>
        <dbReference type="SAM" id="MobiDB-lite"/>
    </source>
</evidence>
<feature type="domain" description="Heterokaryon incompatibility" evidence="3">
    <location>
        <begin position="80"/>
        <end position="282"/>
    </location>
</feature>
<feature type="compositionally biased region" description="Polar residues" evidence="1">
    <location>
        <begin position="14"/>
        <end position="29"/>
    </location>
</feature>
<dbReference type="Pfam" id="PF06985">
    <property type="entry name" value="HET"/>
    <property type="match status" value="1"/>
</dbReference>
<keyword evidence="2" id="KW-1133">Transmembrane helix</keyword>
<feature type="transmembrane region" description="Helical" evidence="2">
    <location>
        <begin position="411"/>
        <end position="434"/>
    </location>
</feature>
<dbReference type="Proteomes" id="UP001628179">
    <property type="component" value="Unassembled WGS sequence"/>
</dbReference>
<evidence type="ECO:0000313" key="4">
    <source>
        <dbReference type="EMBL" id="GAB1319998.1"/>
    </source>
</evidence>
<reference evidence="4 5" key="1">
    <citation type="submission" date="2024-09" db="EMBL/GenBank/DDBJ databases">
        <title>Itraconazole resistance in Madurella fahalii resulting from another homologue of gene encoding cytochrome P450 14-alpha sterol demethylase (CYP51).</title>
        <authorList>
            <person name="Yoshioka I."/>
            <person name="Fahal A.H."/>
            <person name="Kaneko S."/>
            <person name="Yaguchi T."/>
        </authorList>
    </citation>
    <scope>NUCLEOTIDE SEQUENCE [LARGE SCALE GENOMIC DNA]</scope>
    <source>
        <strain evidence="4 5">IFM 68171</strain>
    </source>
</reference>
<dbReference type="InterPro" id="IPR010730">
    <property type="entry name" value="HET"/>
</dbReference>